<gene>
    <name evidence="2" type="ORF">EDB92DRAFT_1802638</name>
    <name evidence="1" type="ORF">EDB92DRAFT_1803473</name>
</gene>
<reference evidence="2" key="1">
    <citation type="submission" date="2022-01" db="EMBL/GenBank/DDBJ databases">
        <title>Comparative genomics reveals a dynamic genome evolution in the ectomycorrhizal milk-cap (Lactarius) mushrooms.</title>
        <authorList>
            <consortium name="DOE Joint Genome Institute"/>
            <person name="Lebreton A."/>
            <person name="Tang N."/>
            <person name="Kuo A."/>
            <person name="LaButti K."/>
            <person name="Drula E."/>
            <person name="Barry K."/>
            <person name="Clum A."/>
            <person name="Lipzen A."/>
            <person name="Mousain D."/>
            <person name="Ng V."/>
            <person name="Wang R."/>
            <person name="Wang X."/>
            <person name="Dai Y."/>
            <person name="Henrissat B."/>
            <person name="Grigoriev I.V."/>
            <person name="Guerin-Laguette A."/>
            <person name="Yu F."/>
            <person name="Martin F.M."/>
        </authorList>
    </citation>
    <scope>NUCLEOTIDE SEQUENCE</scope>
    <source>
        <strain evidence="2">QP</strain>
    </source>
</reference>
<protein>
    <submittedName>
        <fullName evidence="2">Uncharacterized protein</fullName>
    </submittedName>
</protein>
<dbReference type="Proteomes" id="UP001201163">
    <property type="component" value="Unassembled WGS sequence"/>
</dbReference>
<dbReference type="AlphaFoldDB" id="A0AAD4LA49"/>
<dbReference type="EMBL" id="JAKELL010000066">
    <property type="protein sequence ID" value="KAH8985213.1"/>
    <property type="molecule type" value="Genomic_DNA"/>
</dbReference>
<comment type="caution">
    <text evidence="2">The sequence shown here is derived from an EMBL/GenBank/DDBJ whole genome shotgun (WGS) entry which is preliminary data.</text>
</comment>
<proteinExistence type="predicted"/>
<evidence type="ECO:0000313" key="1">
    <source>
        <dbReference type="EMBL" id="KAH8983927.1"/>
    </source>
</evidence>
<sequence>VPCVSRHCGAHLLPIFGDSFMPINLSPHNSLDAFKTYYINKYIDYHAFEFAS</sequence>
<evidence type="ECO:0000313" key="2">
    <source>
        <dbReference type="EMBL" id="KAH8985213.1"/>
    </source>
</evidence>
<organism evidence="2 3">
    <name type="scientific">Lactarius akahatsu</name>
    <dbReference type="NCBI Taxonomy" id="416441"/>
    <lineage>
        <taxon>Eukaryota</taxon>
        <taxon>Fungi</taxon>
        <taxon>Dikarya</taxon>
        <taxon>Basidiomycota</taxon>
        <taxon>Agaricomycotina</taxon>
        <taxon>Agaricomycetes</taxon>
        <taxon>Russulales</taxon>
        <taxon>Russulaceae</taxon>
        <taxon>Lactarius</taxon>
    </lineage>
</organism>
<accession>A0AAD4LA49</accession>
<dbReference type="EMBL" id="JAKELL010000081">
    <property type="protein sequence ID" value="KAH8983927.1"/>
    <property type="molecule type" value="Genomic_DNA"/>
</dbReference>
<keyword evidence="3" id="KW-1185">Reference proteome</keyword>
<feature type="non-terminal residue" evidence="2">
    <location>
        <position position="1"/>
    </location>
</feature>
<name>A0AAD4LA49_9AGAM</name>
<evidence type="ECO:0000313" key="3">
    <source>
        <dbReference type="Proteomes" id="UP001201163"/>
    </source>
</evidence>